<proteinExistence type="predicted"/>
<accession>A0A2N0SYD0</accession>
<sequence>MLIAIICLFTGFTLGFFTAALCQAASHSDSDRKDNQ</sequence>
<dbReference type="EMBL" id="PJDT01000033">
    <property type="protein sequence ID" value="PKC86774.1"/>
    <property type="molecule type" value="Genomic_DNA"/>
</dbReference>
<gene>
    <name evidence="1" type="ORF">APC1503_2129</name>
</gene>
<reference evidence="1 2" key="1">
    <citation type="submission" date="2017-12" db="EMBL/GenBank/DDBJ databases">
        <title>Bifidobacterium longum APC/DPC strains.</title>
        <authorList>
            <person name="Arboleya S."/>
        </authorList>
    </citation>
    <scope>NUCLEOTIDE SEQUENCE [LARGE SCALE GENOMIC DNA]</scope>
    <source>
        <strain evidence="1 2">APC1503</strain>
    </source>
</reference>
<protein>
    <submittedName>
        <fullName evidence="1">Uncharacterized protein</fullName>
    </submittedName>
</protein>
<name>A0A2N0SYD0_BIFLN</name>
<organism evidence="1 2">
    <name type="scientific">Bifidobacterium longum</name>
    <dbReference type="NCBI Taxonomy" id="216816"/>
    <lineage>
        <taxon>Bacteria</taxon>
        <taxon>Bacillati</taxon>
        <taxon>Actinomycetota</taxon>
        <taxon>Actinomycetes</taxon>
        <taxon>Bifidobacteriales</taxon>
        <taxon>Bifidobacteriaceae</taxon>
        <taxon>Bifidobacterium</taxon>
    </lineage>
</organism>
<evidence type="ECO:0000313" key="2">
    <source>
        <dbReference type="Proteomes" id="UP000232654"/>
    </source>
</evidence>
<dbReference type="AlphaFoldDB" id="A0A2N0SYD0"/>
<dbReference type="Proteomes" id="UP000232654">
    <property type="component" value="Unassembled WGS sequence"/>
</dbReference>
<evidence type="ECO:0000313" key="1">
    <source>
        <dbReference type="EMBL" id="PKC86774.1"/>
    </source>
</evidence>
<comment type="caution">
    <text evidence="1">The sequence shown here is derived from an EMBL/GenBank/DDBJ whole genome shotgun (WGS) entry which is preliminary data.</text>
</comment>